<evidence type="ECO:0000313" key="4">
    <source>
        <dbReference type="EMBL" id="KAI3904800.1"/>
    </source>
</evidence>
<dbReference type="Proteomes" id="UP001202328">
    <property type="component" value="Unassembled WGS sequence"/>
</dbReference>
<evidence type="ECO:0000256" key="2">
    <source>
        <dbReference type="ARBA" id="ARBA00023157"/>
    </source>
</evidence>
<accession>A0AAD4SF95</accession>
<dbReference type="PROSITE" id="PS00640">
    <property type="entry name" value="THIOL_PROTEASE_ASN"/>
    <property type="match status" value="1"/>
</dbReference>
<dbReference type="Gene3D" id="3.90.70.10">
    <property type="entry name" value="Cysteine proteinases"/>
    <property type="match status" value="1"/>
</dbReference>
<organism evidence="4 5">
    <name type="scientific">Papaver atlanticum</name>
    <dbReference type="NCBI Taxonomy" id="357466"/>
    <lineage>
        <taxon>Eukaryota</taxon>
        <taxon>Viridiplantae</taxon>
        <taxon>Streptophyta</taxon>
        <taxon>Embryophyta</taxon>
        <taxon>Tracheophyta</taxon>
        <taxon>Spermatophyta</taxon>
        <taxon>Magnoliopsida</taxon>
        <taxon>Ranunculales</taxon>
        <taxon>Papaveraceae</taxon>
        <taxon>Papaveroideae</taxon>
        <taxon>Papaver</taxon>
    </lineage>
</organism>
<dbReference type="AlphaFoldDB" id="A0AAD4SF95"/>
<evidence type="ECO:0000313" key="5">
    <source>
        <dbReference type="Proteomes" id="UP001202328"/>
    </source>
</evidence>
<dbReference type="InterPro" id="IPR025660">
    <property type="entry name" value="Pept_his_AS"/>
</dbReference>
<dbReference type="InterPro" id="IPR000668">
    <property type="entry name" value="Peptidase_C1A_C"/>
</dbReference>
<reference evidence="4" key="1">
    <citation type="submission" date="2022-04" db="EMBL/GenBank/DDBJ databases">
        <title>A functionally conserved STORR gene fusion in Papaver species that diverged 16.8 million years ago.</title>
        <authorList>
            <person name="Catania T."/>
        </authorList>
    </citation>
    <scope>NUCLEOTIDE SEQUENCE</scope>
    <source>
        <strain evidence="4">S-188037</strain>
    </source>
</reference>
<keyword evidence="5" id="KW-1185">Reference proteome</keyword>
<name>A0AAD4SF95_9MAGN</name>
<dbReference type="GO" id="GO:0006508">
    <property type="term" value="P:proteolysis"/>
    <property type="evidence" value="ECO:0007669"/>
    <property type="project" value="InterPro"/>
</dbReference>
<dbReference type="InterPro" id="IPR011989">
    <property type="entry name" value="ARM-like"/>
</dbReference>
<proteinExistence type="inferred from homology"/>
<dbReference type="SUPFAM" id="SSF54001">
    <property type="entry name" value="Cysteine proteinases"/>
    <property type="match status" value="1"/>
</dbReference>
<protein>
    <recommendedName>
        <fullName evidence="3">Peptidase C1A papain C-terminal domain-containing protein</fullName>
    </recommendedName>
</protein>
<dbReference type="PROSITE" id="PS00639">
    <property type="entry name" value="THIOL_PROTEASE_HIS"/>
    <property type="match status" value="1"/>
</dbReference>
<comment type="similarity">
    <text evidence="1">Belongs to the peptidase C1 family.</text>
</comment>
<dbReference type="PANTHER" id="PTHR12411">
    <property type="entry name" value="CYSTEINE PROTEASE FAMILY C1-RELATED"/>
    <property type="match status" value="1"/>
</dbReference>
<dbReference type="SMART" id="SM00645">
    <property type="entry name" value="Pept_C1"/>
    <property type="match status" value="1"/>
</dbReference>
<gene>
    <name evidence="4" type="ORF">MKW98_029262</name>
</gene>
<keyword evidence="2" id="KW-1015">Disulfide bond</keyword>
<dbReference type="InterPro" id="IPR013128">
    <property type="entry name" value="Peptidase_C1A"/>
</dbReference>
<evidence type="ECO:0000259" key="3">
    <source>
        <dbReference type="SMART" id="SM00645"/>
    </source>
</evidence>
<dbReference type="GO" id="GO:0008234">
    <property type="term" value="F:cysteine-type peptidase activity"/>
    <property type="evidence" value="ECO:0007669"/>
    <property type="project" value="InterPro"/>
</dbReference>
<feature type="domain" description="Peptidase C1A papain C-terminal" evidence="3">
    <location>
        <begin position="1"/>
        <end position="131"/>
    </location>
</feature>
<dbReference type="InterPro" id="IPR025661">
    <property type="entry name" value="Pept_asp_AS"/>
</dbReference>
<dbReference type="InterPro" id="IPR016024">
    <property type="entry name" value="ARM-type_fold"/>
</dbReference>
<dbReference type="InterPro" id="IPR038765">
    <property type="entry name" value="Papain-like_cys_pep_sf"/>
</dbReference>
<dbReference type="SUPFAM" id="SSF48371">
    <property type="entry name" value="ARM repeat"/>
    <property type="match status" value="1"/>
</dbReference>
<evidence type="ECO:0000256" key="1">
    <source>
        <dbReference type="ARBA" id="ARBA00008455"/>
    </source>
</evidence>
<dbReference type="Pfam" id="PF00112">
    <property type="entry name" value="Peptidase_C1"/>
    <property type="match status" value="1"/>
</dbReference>
<dbReference type="EMBL" id="JAJJMB010011080">
    <property type="protein sequence ID" value="KAI3904800.1"/>
    <property type="molecule type" value="Genomic_DNA"/>
</dbReference>
<comment type="caution">
    <text evidence="4">The sequence shown here is derived from an EMBL/GenBank/DDBJ whole genome shotgun (WGS) entry which is preliminary data.</text>
</comment>
<dbReference type="Gene3D" id="1.25.10.10">
    <property type="entry name" value="Leucine-rich Repeat Variant"/>
    <property type="match status" value="1"/>
</dbReference>
<sequence>MSVIQQKPVHVIQAAKQIAASVANFSVVSIDDDQIAANLVKSGLLAVAINAVYMQTYIGGVSCPYICSKNLDHGVLLVGYGSGSYYPIRLKEKPYWIIKNSWGPTWGEKGYYKICRGPSVCGVETMVSTVAAVHIAQCVSFLVPAYAEINSSLCILNIYRCSVGCSNLKNCCIDYPKDWPEIFTVLAQQLQSADTLTSHRIFMVLFRTLKELSTKRLTSDQKNFAAISSQFFEYIWHLWQTDMHPILNNFSALPQNIVEHQEDLYLTSERWLLCLKIIRQLIISGFQSDTKLFQEVRPVKEVCPVLLNAIQSLLPYCKIFL</sequence>